<accession>B3E555</accession>
<protein>
    <submittedName>
        <fullName evidence="1">Uncharacterized protein</fullName>
    </submittedName>
</protein>
<gene>
    <name evidence="1" type="ordered locus">Glov_2326</name>
</gene>
<dbReference type="EMBL" id="CP001089">
    <property type="protein sequence ID" value="ACD96042.1"/>
    <property type="molecule type" value="Genomic_DNA"/>
</dbReference>
<dbReference type="AlphaFoldDB" id="B3E555"/>
<organism evidence="1 2">
    <name type="scientific">Trichlorobacter lovleyi (strain ATCC BAA-1151 / DSM 17278 / SZ)</name>
    <name type="common">Geobacter lovleyi</name>
    <dbReference type="NCBI Taxonomy" id="398767"/>
    <lineage>
        <taxon>Bacteria</taxon>
        <taxon>Pseudomonadati</taxon>
        <taxon>Thermodesulfobacteriota</taxon>
        <taxon>Desulfuromonadia</taxon>
        <taxon>Geobacterales</taxon>
        <taxon>Geobacteraceae</taxon>
        <taxon>Trichlorobacter</taxon>
    </lineage>
</organism>
<keyword evidence="2" id="KW-1185">Reference proteome</keyword>
<sequence>MFETQCNEKMEAEVRRLDAKQRAISAGHPEWDNACKLCSCRLEGTREATCVNCGASLQNPT</sequence>
<evidence type="ECO:0000313" key="2">
    <source>
        <dbReference type="Proteomes" id="UP000002420"/>
    </source>
</evidence>
<evidence type="ECO:0000313" key="1">
    <source>
        <dbReference type="EMBL" id="ACD96042.1"/>
    </source>
</evidence>
<dbReference type="HOGENOM" id="CLU_2972993_0_0_7"/>
<reference evidence="1 2" key="1">
    <citation type="submission" date="2008-05" db="EMBL/GenBank/DDBJ databases">
        <title>Complete sequence of chromosome of Geobacter lovleyi SZ.</title>
        <authorList>
            <consortium name="US DOE Joint Genome Institute"/>
            <person name="Lucas S."/>
            <person name="Copeland A."/>
            <person name="Lapidus A."/>
            <person name="Glavina del Rio T."/>
            <person name="Dalin E."/>
            <person name="Tice H."/>
            <person name="Bruce D."/>
            <person name="Goodwin L."/>
            <person name="Pitluck S."/>
            <person name="Chertkov O."/>
            <person name="Meincke L."/>
            <person name="Brettin T."/>
            <person name="Detter J.C."/>
            <person name="Han C."/>
            <person name="Tapia R."/>
            <person name="Kuske C.R."/>
            <person name="Schmutz J."/>
            <person name="Larimer F."/>
            <person name="Land M."/>
            <person name="Hauser L."/>
            <person name="Kyrpides N."/>
            <person name="Mikhailova N."/>
            <person name="Sung Y."/>
            <person name="Fletcher K.E."/>
            <person name="Ritalahti K.M."/>
            <person name="Loeffler F.E."/>
            <person name="Richardson P."/>
        </authorList>
    </citation>
    <scope>NUCLEOTIDE SEQUENCE [LARGE SCALE GENOMIC DNA]</scope>
    <source>
        <strain evidence="2">ATCC BAA-1151 / DSM 17278 / SZ</strain>
    </source>
</reference>
<dbReference type="Proteomes" id="UP000002420">
    <property type="component" value="Chromosome"/>
</dbReference>
<name>B3E555_TRIL1</name>
<dbReference type="KEGG" id="glo:Glov_2326"/>
<proteinExistence type="predicted"/>